<evidence type="ECO:0000313" key="4">
    <source>
        <dbReference type="Proteomes" id="UP000236754"/>
    </source>
</evidence>
<organism evidence="3 4">
    <name type="scientific">Actinacidiphila yanglinensis</name>
    <dbReference type="NCBI Taxonomy" id="310779"/>
    <lineage>
        <taxon>Bacteria</taxon>
        <taxon>Bacillati</taxon>
        <taxon>Actinomycetota</taxon>
        <taxon>Actinomycetes</taxon>
        <taxon>Kitasatosporales</taxon>
        <taxon>Streptomycetaceae</taxon>
        <taxon>Actinacidiphila</taxon>
    </lineage>
</organism>
<evidence type="ECO:0000256" key="2">
    <source>
        <dbReference type="SAM" id="SignalP"/>
    </source>
</evidence>
<reference evidence="3 4" key="1">
    <citation type="submission" date="2016-10" db="EMBL/GenBank/DDBJ databases">
        <authorList>
            <person name="de Groot N.N."/>
        </authorList>
    </citation>
    <scope>NUCLEOTIDE SEQUENCE [LARGE SCALE GENOMIC DNA]</scope>
    <source>
        <strain evidence="3 4">CGMCC 4.2023</strain>
    </source>
</reference>
<dbReference type="OrthoDB" id="4127019at2"/>
<feature type="signal peptide" evidence="2">
    <location>
        <begin position="1"/>
        <end position="27"/>
    </location>
</feature>
<dbReference type="RefSeq" id="WP_146088383.1">
    <property type="nucleotide sequence ID" value="NZ_FNVU01000016.1"/>
</dbReference>
<dbReference type="EMBL" id="FNVU01000016">
    <property type="protein sequence ID" value="SEG85820.1"/>
    <property type="molecule type" value="Genomic_DNA"/>
</dbReference>
<keyword evidence="2" id="KW-0732">Signal</keyword>
<evidence type="ECO:0000313" key="3">
    <source>
        <dbReference type="EMBL" id="SEG85820.1"/>
    </source>
</evidence>
<keyword evidence="4" id="KW-1185">Reference proteome</keyword>
<name>A0A1H6DKG4_9ACTN</name>
<proteinExistence type="predicted"/>
<sequence>MLKALRAGVIAATVFVCIAAARPVAWAEPTSPPRNGVTCPPYVPNCNVDAVGSIPPSQGSGGDPGGSGDSSTGNSAKCVLGGAEIPCQRDDLGWFSSLDDCYWRLMEPQPAADDPLNKFVNGYPAGGDTGKGKFYEVACPNVPGQNRALQSGDYWRAAPPPGFGGGPDLAVLAQQAVTKMRLEGADVGIAPKPGGKGGSVGLPVWVWNGKGPRTTGPTSARATALGVTVTATASVKSVAWGFGNGATVSCPFPGTPYAASDGLQAPYAGKGQCGFAGYTRTGSYTVTATSTWAVHWVGGGQQGDLTTTRASQVRIRIGEVQVVGE</sequence>
<feature type="compositionally biased region" description="Gly residues" evidence="1">
    <location>
        <begin position="59"/>
        <end position="68"/>
    </location>
</feature>
<dbReference type="Proteomes" id="UP000236754">
    <property type="component" value="Unassembled WGS sequence"/>
</dbReference>
<evidence type="ECO:0008006" key="5">
    <source>
        <dbReference type="Google" id="ProtNLM"/>
    </source>
</evidence>
<feature type="region of interest" description="Disordered" evidence="1">
    <location>
        <begin position="53"/>
        <end position="73"/>
    </location>
</feature>
<feature type="chain" id="PRO_5009295991" description="ATP/GTP-binding protein" evidence="2">
    <location>
        <begin position="28"/>
        <end position="325"/>
    </location>
</feature>
<evidence type="ECO:0000256" key="1">
    <source>
        <dbReference type="SAM" id="MobiDB-lite"/>
    </source>
</evidence>
<dbReference type="AlphaFoldDB" id="A0A1H6DKG4"/>
<accession>A0A1H6DKG4</accession>
<protein>
    <recommendedName>
        <fullName evidence="5">ATP/GTP-binding protein</fullName>
    </recommendedName>
</protein>
<gene>
    <name evidence="3" type="ORF">SAMN05216223_116145</name>
</gene>